<dbReference type="EMBL" id="JAEDXU010000001">
    <property type="protein sequence ID" value="MBP1045060.1"/>
    <property type="molecule type" value="Genomic_DNA"/>
</dbReference>
<evidence type="ECO:0000259" key="1">
    <source>
        <dbReference type="Pfam" id="PF13529"/>
    </source>
</evidence>
<dbReference type="Pfam" id="PF13529">
    <property type="entry name" value="Peptidase_C39_2"/>
    <property type="match status" value="1"/>
</dbReference>
<reference evidence="2 3" key="1">
    <citation type="submission" date="2020-12" db="EMBL/GenBank/DDBJ databases">
        <title>Vagococcus allomyrinae sp. nov. and Enterococcus lavae sp. nov., isolated from the larvae of Allomyrina dichotoma.</title>
        <authorList>
            <person name="Lee S.D."/>
        </authorList>
    </citation>
    <scope>NUCLEOTIDE SEQUENCE [LARGE SCALE GENOMIC DNA]</scope>
    <source>
        <strain evidence="2 3">BWM-S5</strain>
    </source>
</reference>
<sequence length="417" mass="47458">MKGIVRDFSQSNIDHIEELIQEEEDFDQNFIVDFFDDTFSSAGDIRDSLDDIDSYHKDVIDDENIGKEKFEKLLKEVEGVDQNYAQALEGNLDNLTALNDLLHDFADLITPNAITVPSYEFKKYLEAFNRTFIVKTGKLIFDLDPKGEFGADQGSLSSRWSGEKDVILDMLKRQLRKKYGEHLTDEELNMYLKLESAKSGFLPSRFPESLAEDDVQAYLEKLNSEGCGYAAAINIILLKYSGREKEFEEKYGISYYDKNGNVNFDELLLSFYLEENDKRNIPFTDAQFTLQHPGATGASICSNIEDYTSQYDEKIIGERISITETTSYGQSQNYKSETVVKPEKVQSQLDNGKVITVTCLGESMSLLYPDGSSYKKQNMHTVTIVGYDENTGKFIVTSWGNQYLLDSLPMNAAYYAY</sequence>
<name>A0ABS4CEK8_9ENTE</name>
<gene>
    <name evidence="2" type="ORF">I6N96_02120</name>
</gene>
<evidence type="ECO:0000313" key="2">
    <source>
        <dbReference type="EMBL" id="MBP1045060.1"/>
    </source>
</evidence>
<evidence type="ECO:0000313" key="3">
    <source>
        <dbReference type="Proteomes" id="UP000673375"/>
    </source>
</evidence>
<keyword evidence="3" id="KW-1185">Reference proteome</keyword>
<dbReference type="InterPro" id="IPR039564">
    <property type="entry name" value="Peptidase_C39-like"/>
</dbReference>
<feature type="domain" description="Peptidase C39-like" evidence="1">
    <location>
        <begin position="321"/>
        <end position="396"/>
    </location>
</feature>
<organism evidence="2 3">
    <name type="scientific">Enterococcus larvae</name>
    <dbReference type="NCBI Taxonomy" id="2794352"/>
    <lineage>
        <taxon>Bacteria</taxon>
        <taxon>Bacillati</taxon>
        <taxon>Bacillota</taxon>
        <taxon>Bacilli</taxon>
        <taxon>Lactobacillales</taxon>
        <taxon>Enterococcaceae</taxon>
        <taxon>Enterococcus</taxon>
    </lineage>
</organism>
<proteinExistence type="predicted"/>
<dbReference type="RefSeq" id="WP_209555847.1">
    <property type="nucleotide sequence ID" value="NZ_JAEDXU010000001.1"/>
</dbReference>
<accession>A0ABS4CEK8</accession>
<dbReference type="Proteomes" id="UP000673375">
    <property type="component" value="Unassembled WGS sequence"/>
</dbReference>
<protein>
    <submittedName>
        <fullName evidence="2">C39 family peptidase</fullName>
    </submittedName>
</protein>
<comment type="caution">
    <text evidence="2">The sequence shown here is derived from an EMBL/GenBank/DDBJ whole genome shotgun (WGS) entry which is preliminary data.</text>
</comment>